<dbReference type="InterPro" id="IPR027523">
    <property type="entry name" value="CLU_prot"/>
</dbReference>
<dbReference type="Gene3D" id="3.30.160.60">
    <property type="entry name" value="Classic Zinc Finger"/>
    <property type="match status" value="1"/>
</dbReference>
<dbReference type="InterPro" id="IPR011990">
    <property type="entry name" value="TPR-like_helical_dom_sf"/>
</dbReference>
<dbReference type="Pfam" id="PF13424">
    <property type="entry name" value="TPR_12"/>
    <property type="match status" value="1"/>
</dbReference>
<dbReference type="InterPro" id="IPR013087">
    <property type="entry name" value="Znf_C2H2_type"/>
</dbReference>
<evidence type="ECO:0000256" key="1">
    <source>
        <dbReference type="PROSITE-ProRule" id="PRU00339"/>
    </source>
</evidence>
<feature type="domain" description="C2H2-type" evidence="3">
    <location>
        <begin position="67"/>
        <end position="91"/>
    </location>
</feature>
<evidence type="ECO:0000256" key="2">
    <source>
        <dbReference type="SAM" id="MobiDB-lite"/>
    </source>
</evidence>
<organism evidence="4 5">
    <name type="scientific">Ambrosia artemisiifolia</name>
    <name type="common">Common ragweed</name>
    <dbReference type="NCBI Taxonomy" id="4212"/>
    <lineage>
        <taxon>Eukaryota</taxon>
        <taxon>Viridiplantae</taxon>
        <taxon>Streptophyta</taxon>
        <taxon>Embryophyta</taxon>
        <taxon>Tracheophyta</taxon>
        <taxon>Spermatophyta</taxon>
        <taxon>Magnoliopsida</taxon>
        <taxon>eudicotyledons</taxon>
        <taxon>Gunneridae</taxon>
        <taxon>Pentapetalae</taxon>
        <taxon>asterids</taxon>
        <taxon>campanulids</taxon>
        <taxon>Asterales</taxon>
        <taxon>Asteraceae</taxon>
        <taxon>Asteroideae</taxon>
        <taxon>Heliantheae alliance</taxon>
        <taxon>Heliantheae</taxon>
        <taxon>Ambrosia</taxon>
    </lineage>
</organism>
<name>A0AAD5D2H4_AMBAR</name>
<dbReference type="SUPFAM" id="SSF48452">
    <property type="entry name" value="TPR-like"/>
    <property type="match status" value="1"/>
</dbReference>
<gene>
    <name evidence="4" type="ORF">M8C21_002602</name>
</gene>
<dbReference type="Proteomes" id="UP001206925">
    <property type="component" value="Unassembled WGS sequence"/>
</dbReference>
<sequence>VLGESARIKAVSKENNEEVIVLAKPDGESLETLSGTKRKLTPPVYEGSSEPGSPISDRSRKKVKEEWSCPICQVSTTSERGLMQHIQGKKHQIKEAALVAQKTGANVGLGVAPNIPLIKPLQRSLTTISASDEIVSMVPVCKHVLCSSADGRTLLESSKMALDKGKLEDAVNYGTKALAKMIVVCGPYHRTTASAYNLLAVVLYHTGDFNQASIYQQRALDINERELGLDHPDTMKSYGDLSVFYYRLQHIELALKKLKFMSQDIMIDDQPDGGANALNIDRSFS</sequence>
<comment type="caution">
    <text evidence="4">The sequence shown here is derived from an EMBL/GenBank/DDBJ whole genome shotgun (WGS) entry which is preliminary data.</text>
</comment>
<proteinExistence type="predicted"/>
<dbReference type="InterPro" id="IPR036236">
    <property type="entry name" value="Znf_C2H2_sf"/>
</dbReference>
<dbReference type="GO" id="GO:0005737">
    <property type="term" value="C:cytoplasm"/>
    <property type="evidence" value="ECO:0007669"/>
    <property type="project" value="TreeGrafter"/>
</dbReference>
<accession>A0AAD5D2H4</accession>
<feature type="repeat" description="TPR" evidence="1">
    <location>
        <begin position="193"/>
        <end position="226"/>
    </location>
</feature>
<dbReference type="Gene3D" id="1.25.40.10">
    <property type="entry name" value="Tetratricopeptide repeat domain"/>
    <property type="match status" value="1"/>
</dbReference>
<dbReference type="Pfam" id="PF12874">
    <property type="entry name" value="zf-met"/>
    <property type="match status" value="1"/>
</dbReference>
<keyword evidence="1" id="KW-0802">TPR repeat</keyword>
<dbReference type="EMBL" id="JAMZMK010005794">
    <property type="protein sequence ID" value="KAI7751875.1"/>
    <property type="molecule type" value="Genomic_DNA"/>
</dbReference>
<evidence type="ECO:0000313" key="4">
    <source>
        <dbReference type="EMBL" id="KAI7751875.1"/>
    </source>
</evidence>
<feature type="non-terminal residue" evidence="4">
    <location>
        <position position="1"/>
    </location>
</feature>
<dbReference type="AlphaFoldDB" id="A0AAD5D2H4"/>
<evidence type="ECO:0000313" key="5">
    <source>
        <dbReference type="Proteomes" id="UP001206925"/>
    </source>
</evidence>
<dbReference type="PROSITE" id="PS50005">
    <property type="entry name" value="TPR"/>
    <property type="match status" value="1"/>
</dbReference>
<dbReference type="InterPro" id="IPR019734">
    <property type="entry name" value="TPR_rpt"/>
</dbReference>
<dbReference type="PANTHER" id="PTHR12601">
    <property type="entry name" value="EUKARYOTIC TRANSLATION INITIATION FACTOR 3 SUBUNIT EIF-3"/>
    <property type="match status" value="1"/>
</dbReference>
<feature type="region of interest" description="Disordered" evidence="2">
    <location>
        <begin position="32"/>
        <end position="61"/>
    </location>
</feature>
<dbReference type="SUPFAM" id="SSF57667">
    <property type="entry name" value="beta-beta-alpha zinc fingers"/>
    <property type="match status" value="1"/>
</dbReference>
<dbReference type="PANTHER" id="PTHR12601:SF45">
    <property type="entry name" value="PROTEIN REDUCED CHLOROPLAST COVERAGE 3"/>
    <property type="match status" value="1"/>
</dbReference>
<keyword evidence="5" id="KW-1185">Reference proteome</keyword>
<reference evidence="4" key="1">
    <citation type="submission" date="2022-06" db="EMBL/GenBank/DDBJ databases">
        <title>Uncovering the hologenomic basis of an extraordinary plant invasion.</title>
        <authorList>
            <person name="Bieker V.C."/>
            <person name="Martin M.D."/>
            <person name="Gilbert T."/>
            <person name="Hodgins K."/>
            <person name="Battlay P."/>
            <person name="Petersen B."/>
            <person name="Wilson J."/>
        </authorList>
    </citation>
    <scope>NUCLEOTIDE SEQUENCE</scope>
    <source>
        <strain evidence="4">AA19_3_7</strain>
        <tissue evidence="4">Leaf</tissue>
    </source>
</reference>
<evidence type="ECO:0000259" key="3">
    <source>
        <dbReference type="Pfam" id="PF12874"/>
    </source>
</evidence>
<protein>
    <recommendedName>
        <fullName evidence="3">C2H2-type domain-containing protein</fullName>
    </recommendedName>
</protein>